<dbReference type="RefSeq" id="XP_056747431.1">
    <property type="nucleotide sequence ID" value="XM_056902144.1"/>
</dbReference>
<comment type="caution">
    <text evidence="2">The sequence shown here is derived from an EMBL/GenBank/DDBJ whole genome shotgun (WGS) entry which is preliminary data.</text>
</comment>
<dbReference type="Proteomes" id="UP001213799">
    <property type="component" value="Unassembled WGS sequence"/>
</dbReference>
<dbReference type="EMBL" id="JAQJAE010000006">
    <property type="protein sequence ID" value="KAJ5588412.1"/>
    <property type="molecule type" value="Genomic_DNA"/>
</dbReference>
<dbReference type="AlphaFoldDB" id="A0AAD6DL75"/>
<proteinExistence type="predicted"/>
<gene>
    <name evidence="2" type="ORF">N7537_011090</name>
</gene>
<reference evidence="2" key="2">
    <citation type="submission" date="2023-01" db="EMBL/GenBank/DDBJ databases">
        <authorList>
            <person name="Petersen C."/>
        </authorList>
    </citation>
    <scope>NUCLEOTIDE SEQUENCE</scope>
    <source>
        <strain evidence="2">IBT 12815</strain>
    </source>
</reference>
<keyword evidence="3" id="KW-1185">Reference proteome</keyword>
<protein>
    <submittedName>
        <fullName evidence="2">Uncharacterized protein</fullName>
    </submittedName>
</protein>
<reference evidence="2" key="1">
    <citation type="journal article" date="2023" name="IMA Fungus">
        <title>Comparative genomic study of the Penicillium genus elucidates a diverse pangenome and 15 lateral gene transfer events.</title>
        <authorList>
            <person name="Petersen C."/>
            <person name="Sorensen T."/>
            <person name="Nielsen M.R."/>
            <person name="Sondergaard T.E."/>
            <person name="Sorensen J.L."/>
            <person name="Fitzpatrick D.A."/>
            <person name="Frisvad J.C."/>
            <person name="Nielsen K.L."/>
        </authorList>
    </citation>
    <scope>NUCLEOTIDE SEQUENCE</scope>
    <source>
        <strain evidence="2">IBT 12815</strain>
    </source>
</reference>
<sequence>MEGVMRGAADLVGILAKHINSVVRSQIRANIKENYQFDRFKFESREKEEIEEIVDEEKFRIAELEKLLDELKIKFDELGHPVLEFLEGYWRIRMIEVLSQRDPYDEEHAIESRRIGVTLELDEYVVPDRISLLIGSNIMYEIST</sequence>
<evidence type="ECO:0000313" key="3">
    <source>
        <dbReference type="Proteomes" id="UP001213799"/>
    </source>
</evidence>
<accession>A0AAD6DL75</accession>
<organism evidence="2 3">
    <name type="scientific">Penicillium hordei</name>
    <dbReference type="NCBI Taxonomy" id="40994"/>
    <lineage>
        <taxon>Eukaryota</taxon>
        <taxon>Fungi</taxon>
        <taxon>Dikarya</taxon>
        <taxon>Ascomycota</taxon>
        <taxon>Pezizomycotina</taxon>
        <taxon>Eurotiomycetes</taxon>
        <taxon>Eurotiomycetidae</taxon>
        <taxon>Eurotiales</taxon>
        <taxon>Aspergillaceae</taxon>
        <taxon>Penicillium</taxon>
    </lineage>
</organism>
<feature type="coiled-coil region" evidence="1">
    <location>
        <begin position="47"/>
        <end position="74"/>
    </location>
</feature>
<keyword evidence="1" id="KW-0175">Coiled coil</keyword>
<name>A0AAD6DL75_9EURO</name>
<evidence type="ECO:0000313" key="2">
    <source>
        <dbReference type="EMBL" id="KAJ5588412.1"/>
    </source>
</evidence>
<evidence type="ECO:0000256" key="1">
    <source>
        <dbReference type="SAM" id="Coils"/>
    </source>
</evidence>
<dbReference type="GeneID" id="81592386"/>